<organism evidence="23 24">
    <name type="scientific">Spartinivicinus poritis</name>
    <dbReference type="NCBI Taxonomy" id="2994640"/>
    <lineage>
        <taxon>Bacteria</taxon>
        <taxon>Pseudomonadati</taxon>
        <taxon>Pseudomonadota</taxon>
        <taxon>Gammaproteobacteria</taxon>
        <taxon>Oceanospirillales</taxon>
        <taxon>Zooshikellaceae</taxon>
        <taxon>Spartinivicinus</taxon>
    </lineage>
</organism>
<reference evidence="23 24" key="1">
    <citation type="submission" date="2022-11" db="EMBL/GenBank/DDBJ databases">
        <title>Spartinivicinus poritis sp. nov., isolated from scleractinian coral Porites lutea.</title>
        <authorList>
            <person name="Zhang G."/>
            <person name="Cai L."/>
            <person name="Wei Q."/>
        </authorList>
    </citation>
    <scope>NUCLEOTIDE SEQUENCE [LARGE SCALE GENOMIC DNA]</scope>
    <source>
        <strain evidence="23 24">A2-2</strain>
    </source>
</reference>
<evidence type="ECO:0000256" key="17">
    <source>
        <dbReference type="ARBA" id="ARBA00023121"/>
    </source>
</evidence>
<keyword evidence="13" id="KW-0068">Autocatalytic cleavage</keyword>
<dbReference type="InterPro" id="IPR020972">
    <property type="entry name" value="Dermonecrotic/RTX_toxin_MLD"/>
</dbReference>
<evidence type="ECO:0000256" key="20">
    <source>
        <dbReference type="ARBA" id="ARBA00023586"/>
    </source>
</evidence>
<keyword evidence="14" id="KW-0460">Magnesium</keyword>
<keyword evidence="18" id="KW-0472">Membrane</keyword>
<keyword evidence="19" id="KW-1035">Host cytoplasm</keyword>
<evidence type="ECO:0000256" key="5">
    <source>
        <dbReference type="ARBA" id="ARBA00022525"/>
    </source>
</evidence>
<evidence type="ECO:0000256" key="21">
    <source>
        <dbReference type="SAM" id="MobiDB-lite"/>
    </source>
</evidence>
<evidence type="ECO:0000256" key="8">
    <source>
        <dbReference type="ARBA" id="ARBA00022679"/>
    </source>
</evidence>
<keyword evidence="12" id="KW-0788">Thiol protease</keyword>
<evidence type="ECO:0000256" key="9">
    <source>
        <dbReference type="ARBA" id="ARBA00022723"/>
    </source>
</evidence>
<protein>
    <submittedName>
        <fullName evidence="23">Anthrax toxin-like adenylyl cyclase domain-containing protein</fullName>
    </submittedName>
</protein>
<dbReference type="SUPFAM" id="SSF53448">
    <property type="entry name" value="Nucleotide-diphospho-sugar transferases"/>
    <property type="match status" value="1"/>
</dbReference>
<feature type="domain" description="Peptidase C80" evidence="22">
    <location>
        <begin position="1054"/>
        <end position="1247"/>
    </location>
</feature>
<dbReference type="PROSITE" id="PS51771">
    <property type="entry name" value="CGT_MARTX_CPD"/>
    <property type="match status" value="1"/>
</dbReference>
<evidence type="ECO:0000256" key="3">
    <source>
        <dbReference type="ARBA" id="ARBA00004613"/>
    </source>
</evidence>
<comment type="cofactor">
    <cofactor evidence="1">
        <name>Mg(2+)</name>
        <dbReference type="ChEBI" id="CHEBI:18420"/>
    </cofactor>
</comment>
<dbReference type="InterPro" id="IPR005165">
    <property type="entry name" value="Anthrax_toxin_edema_cen"/>
</dbReference>
<dbReference type="CDD" id="cd20500">
    <property type="entry name" value="Peptidase_C80"/>
    <property type="match status" value="1"/>
</dbReference>
<dbReference type="InterPro" id="IPR029044">
    <property type="entry name" value="Nucleotide-diphossugar_trans"/>
</dbReference>
<dbReference type="SUPFAM" id="SSF51120">
    <property type="entry name" value="beta-Roll"/>
    <property type="match status" value="2"/>
</dbReference>
<dbReference type="EMBL" id="JAPMOU010000003">
    <property type="protein sequence ID" value="MDE1460960.1"/>
    <property type="molecule type" value="Genomic_DNA"/>
</dbReference>
<evidence type="ECO:0000313" key="24">
    <source>
        <dbReference type="Proteomes" id="UP001528823"/>
    </source>
</evidence>
<dbReference type="Pfam" id="PF12919">
    <property type="entry name" value="TcdA_TcdB"/>
    <property type="match status" value="1"/>
</dbReference>
<evidence type="ECO:0000256" key="14">
    <source>
        <dbReference type="ARBA" id="ARBA00022842"/>
    </source>
</evidence>
<accession>A0ABT5U3K7</accession>
<evidence type="ECO:0000256" key="15">
    <source>
        <dbReference type="ARBA" id="ARBA00022870"/>
    </source>
</evidence>
<dbReference type="Gene3D" id="3.30.70.1720">
    <property type="match status" value="1"/>
</dbReference>
<dbReference type="InterPro" id="IPR037017">
    <property type="entry name" value="Anthrax_toxin_edema_cen_sf"/>
</dbReference>
<feature type="compositionally biased region" description="Low complexity" evidence="21">
    <location>
        <begin position="1032"/>
        <end position="1041"/>
    </location>
</feature>
<comment type="caution">
    <text evidence="23">The sequence shown here is derived from an EMBL/GenBank/DDBJ whole genome shotgun (WGS) entry which is preliminary data.</text>
</comment>
<dbReference type="RefSeq" id="WP_274687331.1">
    <property type="nucleotide sequence ID" value="NZ_JAPMOU010000003.1"/>
</dbReference>
<evidence type="ECO:0000313" key="23">
    <source>
        <dbReference type="EMBL" id="MDE1460960.1"/>
    </source>
</evidence>
<dbReference type="InterPro" id="IPR038383">
    <property type="entry name" value="CPD_dom_sf"/>
</dbReference>
<comment type="subcellular location">
    <subcellularLocation>
        <location evidence="2">Host cell membrane</location>
    </subcellularLocation>
    <subcellularLocation>
        <location evidence="20">Host cytoplasm</location>
        <location evidence="20">Host cytosol</location>
    </subcellularLocation>
    <subcellularLocation>
        <location evidence="3">Secreted</location>
    </subcellularLocation>
</comment>
<dbReference type="InterPro" id="IPR035099">
    <property type="entry name" value="Anthrax_toxin_C-terminal"/>
</dbReference>
<keyword evidence="8" id="KW-0808">Transferase</keyword>
<keyword evidence="24" id="KW-1185">Reference proteome</keyword>
<dbReference type="InterPro" id="IPR020974">
    <property type="entry name" value="CPD_dom"/>
</dbReference>
<evidence type="ECO:0000256" key="4">
    <source>
        <dbReference type="ARBA" id="ARBA00022511"/>
    </source>
</evidence>
<feature type="compositionally biased region" description="Basic residues" evidence="21">
    <location>
        <begin position="28"/>
        <end position="38"/>
    </location>
</feature>
<evidence type="ECO:0000259" key="22">
    <source>
        <dbReference type="PROSITE" id="PS51771"/>
    </source>
</evidence>
<keyword evidence="17" id="KW-0446">Lipid-binding</keyword>
<keyword evidence="4" id="KW-1032">Host cell membrane</keyword>
<name>A0ABT5U3K7_9GAMM</name>
<dbReference type="Pfam" id="PF11713">
    <property type="entry name" value="Peptidase_C80"/>
    <property type="match status" value="1"/>
</dbReference>
<keyword evidence="15" id="KW-1043">Host membrane</keyword>
<evidence type="ECO:0000256" key="12">
    <source>
        <dbReference type="ARBA" id="ARBA00022807"/>
    </source>
</evidence>
<dbReference type="Pfam" id="PF11647">
    <property type="entry name" value="MLD"/>
    <property type="match status" value="1"/>
</dbReference>
<evidence type="ECO:0000256" key="6">
    <source>
        <dbReference type="ARBA" id="ARBA00022656"/>
    </source>
</evidence>
<dbReference type="Gene3D" id="3.90.550.20">
    <property type="match status" value="1"/>
</dbReference>
<evidence type="ECO:0000256" key="2">
    <source>
        <dbReference type="ARBA" id="ARBA00004165"/>
    </source>
</evidence>
<proteinExistence type="predicted"/>
<evidence type="ECO:0000256" key="11">
    <source>
        <dbReference type="ARBA" id="ARBA00022801"/>
    </source>
</evidence>
<keyword evidence="5" id="KW-0964">Secreted</keyword>
<evidence type="ECO:0000256" key="18">
    <source>
        <dbReference type="ARBA" id="ARBA00023136"/>
    </source>
</evidence>
<gene>
    <name evidence="23" type="ORF">ORQ98_03145</name>
</gene>
<dbReference type="Gene3D" id="2.150.10.10">
    <property type="entry name" value="Serralysin-like metalloprotease, C-terminal"/>
    <property type="match status" value="1"/>
</dbReference>
<dbReference type="Pfam" id="PF03497">
    <property type="entry name" value="Anthrax_toxA"/>
    <property type="match status" value="1"/>
</dbReference>
<dbReference type="Gene3D" id="3.90.1760.10">
    <property type="entry name" value="Anthrax toxin, edema factor, central domain"/>
    <property type="match status" value="1"/>
</dbReference>
<evidence type="ECO:0000256" key="19">
    <source>
        <dbReference type="ARBA" id="ARBA00023200"/>
    </source>
</evidence>
<evidence type="ECO:0000256" key="1">
    <source>
        <dbReference type="ARBA" id="ARBA00001946"/>
    </source>
</evidence>
<dbReference type="Gene3D" id="3.40.50.11050">
    <property type="match status" value="1"/>
</dbReference>
<dbReference type="InterPro" id="IPR011049">
    <property type="entry name" value="Serralysin-like_metalloprot_C"/>
</dbReference>
<keyword evidence="11" id="KW-0378">Hydrolase</keyword>
<dbReference type="Proteomes" id="UP001528823">
    <property type="component" value="Unassembled WGS sequence"/>
</dbReference>
<feature type="region of interest" description="Disordered" evidence="21">
    <location>
        <begin position="1"/>
        <end position="42"/>
    </location>
</feature>
<keyword evidence="10" id="KW-0677">Repeat</keyword>
<keyword evidence="9" id="KW-0479">Metal-binding</keyword>
<evidence type="ECO:0000256" key="7">
    <source>
        <dbReference type="ARBA" id="ARBA00022670"/>
    </source>
</evidence>
<keyword evidence="6" id="KW-0800">Toxin</keyword>
<keyword evidence="7" id="KW-0645">Protease</keyword>
<dbReference type="InterPro" id="IPR024770">
    <property type="entry name" value="TcdA/TcdB_cat"/>
</dbReference>
<evidence type="ECO:0000256" key="16">
    <source>
        <dbReference type="ARBA" id="ARBA00023026"/>
    </source>
</evidence>
<keyword evidence="16" id="KW-0843">Virulence</keyword>
<sequence>MDIPSVNQPSSTSPSDLTDDIQPITKTRQPKKKGKVLKNKPQTGLPSVLAQVVVPGAIQSLSGKQDGQGNQGQQQDGKLNLSSVDNFLYGDEIQTVANRHKTVLVVRAPNQHSIGLLQEGYASKNFHIKAKSSTGGPTAGFVVTDPMLSKVRGQGVAAVTKQQKTIDEAMQKGAKAVQIELSDHRIAYLIAKKLIETVSSTATTKIIKGHYGDGSQTYFRLTQTASGSWQLEHLPDYQSLTHHGNPRPVMGLTNPPVPDAVNPSGAKSVVTADYDLFGIWPTKNRNANPRPLNPAPRAIHGEVAKPYINHVRNQGAGGNEDPNIGNLHPYGQQLMTELNSKINAAGYQGGRLIHHNDESGNPFSPGQDFPLILFVPGEQKPYIIHDDSQLQKTYQFLENKGYSVEKNPAFSFPNTTKPGLTKSLQSRGDLSLAGSSSLGELQAQLPNPVVPLDVFEKKNSELTNSLGRPKTKGEKYQRVLDAYQNYEATVSQDISQRLQALSNLESAAKAYISYHPSSKRNQLMGQLLNQVSDAKNVFDYLHQAKPVNKNLHFVWVGGALGDVQKNYMSLWQQVNPHYQAVVWYDSNALLAHETKKRIEDHVKQDLFKSEKYKNIDGSDITLRKEFFKEYARRVVTLQNYLYKKADGGLLTDQHRIDFLVDRLGLDRKTVEAKREANYSEMKNLKNQGFHLKDASQYFVDVDLQKIYQQEMGLRHNLAASSDIIRLVALKEMGGVYTDVDMLPGNNKKNISTIFDHIEKPNNLSDFEWDAIKTQALIDQCSELTSKPKVSRQYGQLPQDIKNELKKAVINSDTRFSQLSDIFVSLGQLHVNETGFLVGAGSGNLPKNGTVSYINQLVAGHSNSQAFDNMLGTIKKNYSIFGSLKDINYDFIINDVDPTVVNENMDVILNTVKTKMPGLDDQNALKLIDAVLSYRNDGLKPGARATITLTGPGIYNFEANKIVNSLYSSQQDVLNRSYNDRLFVFDPEKVNQFTEEEMKSGWTLNENNAKQWITENRTRFTNSEATNPALTIETEQSTSQTSNVIDKDKPATKNHALPPEKIKYNNNIILEIGNDQAVSQSAERLAGKYKGTTRLKWDPATDTMTSANGNRIKDLPAINGKTRIFVVGHGQVNGIGDSAQFAVSPQALSTALVGENGVFKSTFGSKYQGGDIGRISLVSCHSASKDPTDINGFGASLMQALHVEGVKTSVSARPGYTYVDSAGRKYIQPHDNSKDSQGSSISGNSVPRYRTKVVYFMADGQLQNQVVRLNEPFITNSSPSVSLSGLTDEVEGYELSELVKPAQELRAAQHHDNQLIRDVALAKINQDGIEGQLASWQVDDNGKITFRVVTEGDQLTSYQAQIDPNRLQEAKVLAGFKQELQTSGSKFSKGVNQTSRAFGIYMTLMGIEGIARAAEQGDVGGVIKNSALTAYGVADLTTDSAGRNLPRKLVSGTGKYLSKGASKLAEELSEIAARRVSADFSAKILKSGLTGAAGIKMLGKILGKATPLIGIGLGVHGMVEDLKDPDKVRGAVNFTLDLLATVTGVLASIPSPLSPVFEALSIVFSIARLGFGTLYDSIKAKMDAVADDAPWTKKAEAFFAGLADGIEQLFYQFHPIGNIINAIRQSEALEKQSREDAQLLNMLSNYRNYYSIHRPETGGAATIDFSSGPAAPYGGGIKFDLANPGEASTLSIDNVPDVTGQQQTRTYTPSTDDVQNMVLGIGQSLKTEMEERTVKMLWVIPINSKHVIKRNEDGSIPTDPNSLQGEYKGNKLNNVFYTVQEQPKDEQGKPVGPDISRYQYSIDGEAGDDLFYLGPQQIRVKGGDGADTYVSGQHAAKVLTIDNLDQQGKAEIDTLDLNANLMNIRAYRPRTRVENAFTNLFSAAFTQKLSKPLQEAKAAGKSMNELIALTQQLWEKPLTEQQAKVATKIALQGESASWSNDLLVLYTDGKGQERQVNVTDWFKGESNQHLQIKSKDGFILSIDNKVKDRWGDHTQGRRTLSEHHDGTNHRFKTVDDNSEVHLTVVGYDGSASTNVNIFDGREQPYTQVTQITGGKAFDTLTGNAQANIINGYGTSEVGVDKLKGGENSDLYIVQSYYDRTNDVAIDNYAQDKAQDMVMLDARFDDVVVAFKGNDLVMQAKADKVKTQQQADQLAQRATLFRDAASYINEQLQVTPNLTQHQFKTLLTAKTASLSGETVRSDFYNAIDLLLGKELGGRLRQFTQEFVASHNPDQTFADAIKNLANRYETVSQDYRTQTQAMQSLVHNSQAGRISLTVKNYTLGDSYQHMTFVSKDFIKFTVDKDENGRMTVKKQGVDASSASESVIFDAKQWVREGMEQLTGSTFGDRLIGNEQNNVLRGGGNGGSLYSYDTLKGEDGKDMYVYQPGRDGLVVIDNFSEDLQTDTALFNANYDDILVNAIDYSDWQASIHLDDSIVLRTADNQAGLVVQQFRKDDWHRHIHFKSADGKLFTINPQTLEKSLVTHQ</sequence>
<evidence type="ECO:0000256" key="13">
    <source>
        <dbReference type="ARBA" id="ARBA00022813"/>
    </source>
</evidence>
<feature type="region of interest" description="Disordered" evidence="21">
    <location>
        <begin position="1032"/>
        <end position="1056"/>
    </location>
</feature>
<evidence type="ECO:0000256" key="10">
    <source>
        <dbReference type="ARBA" id="ARBA00022737"/>
    </source>
</evidence>
<dbReference type="SUPFAM" id="SSF81298">
    <property type="entry name" value="Adenylylcyclase toxin (the edema factor)"/>
    <property type="match status" value="1"/>
</dbReference>